<reference evidence="10" key="1">
    <citation type="journal article" date="2014" name="Genome Announc.">
        <title>De novo whole-genome sequence and genome annotation of Lichtheimia ramosa.</title>
        <authorList>
            <person name="Linde J."/>
            <person name="Schwartze V."/>
            <person name="Binder U."/>
            <person name="Lass-Florl C."/>
            <person name="Voigt K."/>
            <person name="Horn F."/>
        </authorList>
    </citation>
    <scope>NUCLEOTIDE SEQUENCE</scope>
    <source>
        <strain evidence="10">JMRC FSU:6197</strain>
    </source>
</reference>
<dbReference type="OrthoDB" id="1470350at2759"/>
<dbReference type="InterPro" id="IPR002401">
    <property type="entry name" value="Cyt_P450_E_grp-I"/>
</dbReference>
<evidence type="ECO:0000256" key="9">
    <source>
        <dbReference type="SAM" id="Phobius"/>
    </source>
</evidence>
<dbReference type="PRINTS" id="PR00385">
    <property type="entry name" value="P450"/>
</dbReference>
<evidence type="ECO:0000256" key="2">
    <source>
        <dbReference type="ARBA" id="ARBA00022617"/>
    </source>
</evidence>
<dbReference type="InterPro" id="IPR001128">
    <property type="entry name" value="Cyt_P450"/>
</dbReference>
<feature type="transmembrane region" description="Helical" evidence="9">
    <location>
        <begin position="12"/>
        <end position="30"/>
    </location>
</feature>
<gene>
    <name evidence="10" type="ORF">LRAMOSA08132</name>
</gene>
<dbReference type="GO" id="GO:0004497">
    <property type="term" value="F:monooxygenase activity"/>
    <property type="evidence" value="ECO:0007669"/>
    <property type="project" value="UniProtKB-KW"/>
</dbReference>
<dbReference type="Gene3D" id="1.10.630.10">
    <property type="entry name" value="Cytochrome P450"/>
    <property type="match status" value="1"/>
</dbReference>
<evidence type="ECO:0000256" key="1">
    <source>
        <dbReference type="ARBA" id="ARBA00010617"/>
    </source>
</evidence>
<dbReference type="EMBL" id="LK023317">
    <property type="protein sequence ID" value="CDS05604.1"/>
    <property type="molecule type" value="Genomic_DNA"/>
</dbReference>
<dbReference type="AlphaFoldDB" id="A0A077WEM0"/>
<evidence type="ECO:0000256" key="4">
    <source>
        <dbReference type="ARBA" id="ARBA00023002"/>
    </source>
</evidence>
<evidence type="ECO:0008006" key="11">
    <source>
        <dbReference type="Google" id="ProtNLM"/>
    </source>
</evidence>
<evidence type="ECO:0000256" key="7">
    <source>
        <dbReference type="PIRSR" id="PIRSR602401-1"/>
    </source>
</evidence>
<proteinExistence type="inferred from homology"/>
<comment type="similarity">
    <text evidence="1 8">Belongs to the cytochrome P450 family.</text>
</comment>
<keyword evidence="3 7" id="KW-0479">Metal-binding</keyword>
<keyword evidence="6 8" id="KW-0503">Monooxygenase</keyword>
<evidence type="ECO:0000256" key="8">
    <source>
        <dbReference type="RuleBase" id="RU000461"/>
    </source>
</evidence>
<dbReference type="PROSITE" id="PS00086">
    <property type="entry name" value="CYTOCHROME_P450"/>
    <property type="match status" value="1"/>
</dbReference>
<accession>A0A077WEM0</accession>
<dbReference type="GO" id="GO:0005506">
    <property type="term" value="F:iron ion binding"/>
    <property type="evidence" value="ECO:0007669"/>
    <property type="project" value="InterPro"/>
</dbReference>
<dbReference type="GO" id="GO:0016705">
    <property type="term" value="F:oxidoreductase activity, acting on paired donors, with incorporation or reduction of molecular oxygen"/>
    <property type="evidence" value="ECO:0007669"/>
    <property type="project" value="InterPro"/>
</dbReference>
<evidence type="ECO:0000256" key="6">
    <source>
        <dbReference type="ARBA" id="ARBA00023033"/>
    </source>
</evidence>
<dbReference type="SUPFAM" id="SSF48264">
    <property type="entry name" value="Cytochrome P450"/>
    <property type="match status" value="1"/>
</dbReference>
<dbReference type="PRINTS" id="PR00463">
    <property type="entry name" value="EP450I"/>
</dbReference>
<keyword evidence="9" id="KW-0472">Membrane</keyword>
<keyword evidence="2 7" id="KW-0349">Heme</keyword>
<protein>
    <recommendedName>
        <fullName evidence="11">Cytochrome P450</fullName>
    </recommendedName>
</protein>
<name>A0A077WEM0_9FUNG</name>
<evidence type="ECO:0000256" key="5">
    <source>
        <dbReference type="ARBA" id="ARBA00023004"/>
    </source>
</evidence>
<sequence length="514" mass="59482">MTEIKEHIYRYRHYIGVAAAVALVCQQVYYRIFRIPKNLRHIPAIPYGQQLKALRSDEALTSRTKRLVFPLLSKCNGVYLNRMPFKWTIYVADPEIARAILFKPEFGHKTRSVTDSLDKNSSLFEFVGDDNIAIVNGHEWKEQRKIMNPAFHRATPVGMFGSLMPKVFRLVEEQPTLPALDLMQKLTLDALGKSVFGFEFGALDDPDSVWVKTYRQVFDSFTDVFSLVFPRLDPIYRYFSAKHREQYNAVYKLIDLLDGMADKKRSMLQDASNSDIKDVPDHEKDLLQLMLEAELRGEGSWTKRELRHNMAIFFVAGQDTTSHALTFCLYLLAKNQDIQKKAREEILNVFGDEPKDVFPTLEDCKKLNYLDMVIKESMRIYPPANDVLARDVNEDLNVKGVFIPKGSMVSVDIHALHHRPDLWHEPDKFNPDRFLPGGEHDSHVGVTYAPFSSGSRQCIALKFATMQQRVVLSMLLRKYEWELPKDSKHKDSIQFQIPFNIAPKDLELTFHKRY</sequence>
<keyword evidence="9" id="KW-1133">Transmembrane helix</keyword>
<keyword evidence="5 7" id="KW-0408">Iron</keyword>
<dbReference type="PANTHER" id="PTHR24291">
    <property type="entry name" value="CYTOCHROME P450 FAMILY 4"/>
    <property type="match status" value="1"/>
</dbReference>
<organism evidence="10">
    <name type="scientific">Lichtheimia ramosa</name>
    <dbReference type="NCBI Taxonomy" id="688394"/>
    <lineage>
        <taxon>Eukaryota</taxon>
        <taxon>Fungi</taxon>
        <taxon>Fungi incertae sedis</taxon>
        <taxon>Mucoromycota</taxon>
        <taxon>Mucoromycotina</taxon>
        <taxon>Mucoromycetes</taxon>
        <taxon>Mucorales</taxon>
        <taxon>Lichtheimiaceae</taxon>
        <taxon>Lichtheimia</taxon>
    </lineage>
</organism>
<comment type="cofactor">
    <cofactor evidence="7">
        <name>heme</name>
        <dbReference type="ChEBI" id="CHEBI:30413"/>
    </cofactor>
</comment>
<dbReference type="InterPro" id="IPR017972">
    <property type="entry name" value="Cyt_P450_CS"/>
</dbReference>
<dbReference type="InterPro" id="IPR050196">
    <property type="entry name" value="Cytochrome_P450_Monoox"/>
</dbReference>
<dbReference type="PANTHER" id="PTHR24291:SF50">
    <property type="entry name" value="BIFUNCTIONAL ALBAFLAVENONE MONOOXYGENASE_TERPENE SYNTHASE"/>
    <property type="match status" value="1"/>
</dbReference>
<dbReference type="InterPro" id="IPR036396">
    <property type="entry name" value="Cyt_P450_sf"/>
</dbReference>
<evidence type="ECO:0000256" key="3">
    <source>
        <dbReference type="ARBA" id="ARBA00022723"/>
    </source>
</evidence>
<dbReference type="Pfam" id="PF00067">
    <property type="entry name" value="p450"/>
    <property type="match status" value="1"/>
</dbReference>
<feature type="binding site" description="axial binding residue" evidence="7">
    <location>
        <position position="458"/>
    </location>
    <ligand>
        <name>heme</name>
        <dbReference type="ChEBI" id="CHEBI:30413"/>
    </ligand>
    <ligandPart>
        <name>Fe</name>
        <dbReference type="ChEBI" id="CHEBI:18248"/>
    </ligandPart>
</feature>
<dbReference type="GO" id="GO:0020037">
    <property type="term" value="F:heme binding"/>
    <property type="evidence" value="ECO:0007669"/>
    <property type="project" value="InterPro"/>
</dbReference>
<keyword evidence="4 8" id="KW-0560">Oxidoreductase</keyword>
<evidence type="ECO:0000313" key="10">
    <source>
        <dbReference type="EMBL" id="CDS05604.1"/>
    </source>
</evidence>
<keyword evidence="9" id="KW-0812">Transmembrane</keyword>